<comment type="caution">
    <text evidence="2">The sequence shown here is derived from an EMBL/GenBank/DDBJ whole genome shotgun (WGS) entry which is preliminary data.</text>
</comment>
<dbReference type="PANTHER" id="PTHR13887">
    <property type="entry name" value="GLUTATHIONE S-TRANSFERASE KAPPA"/>
    <property type="match status" value="1"/>
</dbReference>
<proteinExistence type="predicted"/>
<dbReference type="Proteomes" id="UP000266482">
    <property type="component" value="Unassembled WGS sequence"/>
</dbReference>
<feature type="domain" description="DSBA-like thioredoxin" evidence="1">
    <location>
        <begin position="3"/>
        <end position="205"/>
    </location>
</feature>
<dbReference type="PANTHER" id="PTHR13887:SF41">
    <property type="entry name" value="THIOREDOXIN SUPERFAMILY PROTEIN"/>
    <property type="match status" value="1"/>
</dbReference>
<reference evidence="2 3" key="1">
    <citation type="submission" date="2018-09" db="EMBL/GenBank/DDBJ databases">
        <title>Paenibacillus aracenensis nov. sp. isolated from a cave in southern Spain.</title>
        <authorList>
            <person name="Jurado V."/>
            <person name="Gutierrez-Patricio S."/>
            <person name="Gonzalez-Pimentel J.L."/>
            <person name="Miller A.Z."/>
            <person name="Laiz L."/>
            <person name="Saiz-Jimenez C."/>
        </authorList>
    </citation>
    <scope>NUCLEOTIDE SEQUENCE [LARGE SCALE GENOMIC DNA]</scope>
    <source>
        <strain evidence="2 3">DSM 22867</strain>
    </source>
</reference>
<dbReference type="RefSeq" id="WP_119599318.1">
    <property type="nucleotide sequence ID" value="NZ_QXQA01000004.1"/>
</dbReference>
<protein>
    <submittedName>
        <fullName evidence="2">DsbA family oxidoreductase</fullName>
    </submittedName>
</protein>
<dbReference type="SUPFAM" id="SSF52833">
    <property type="entry name" value="Thioredoxin-like"/>
    <property type="match status" value="1"/>
</dbReference>
<sequence>MKVEIWSDFVCPFCYIGKRKFEMALQQFLHKDQVVTELKSFELDPNADSSARISTNEMLAQKYGMSIEQAKAANANVTQTAAEVGLTFRTEGQLVQNTFDSHRLAQYAAAQGRGAEMAERLFRAHFTDNDPIGEKDCLIKLASEAGLDSEKVKSMLDSDEYAGTVREQEEEGSRLGIRGVPFFVIDRKYAVSGAQSPAVFLDTLQKAWQEKYPELVQVDGGDDAACTDGYCVPGLDKE</sequence>
<dbReference type="GO" id="GO:0016491">
    <property type="term" value="F:oxidoreductase activity"/>
    <property type="evidence" value="ECO:0007669"/>
    <property type="project" value="InterPro"/>
</dbReference>
<dbReference type="InterPro" id="IPR036249">
    <property type="entry name" value="Thioredoxin-like_sf"/>
</dbReference>
<dbReference type="EMBL" id="QXQA01000004">
    <property type="protein sequence ID" value="RIX53643.1"/>
    <property type="molecule type" value="Genomic_DNA"/>
</dbReference>
<dbReference type="Gene3D" id="3.40.30.10">
    <property type="entry name" value="Glutaredoxin"/>
    <property type="match status" value="1"/>
</dbReference>
<dbReference type="CDD" id="cd03024">
    <property type="entry name" value="DsbA_FrnE"/>
    <property type="match status" value="1"/>
</dbReference>
<dbReference type="Pfam" id="PF01323">
    <property type="entry name" value="DSBA"/>
    <property type="match status" value="1"/>
</dbReference>
<name>A0A3A1V4U9_9BACL</name>
<evidence type="ECO:0000259" key="1">
    <source>
        <dbReference type="Pfam" id="PF01323"/>
    </source>
</evidence>
<organism evidence="2 3">
    <name type="scientific">Paenibacillus nanensis</name>
    <dbReference type="NCBI Taxonomy" id="393251"/>
    <lineage>
        <taxon>Bacteria</taxon>
        <taxon>Bacillati</taxon>
        <taxon>Bacillota</taxon>
        <taxon>Bacilli</taxon>
        <taxon>Bacillales</taxon>
        <taxon>Paenibacillaceae</taxon>
        <taxon>Paenibacillus</taxon>
    </lineage>
</organism>
<dbReference type="AlphaFoldDB" id="A0A3A1V4U9"/>
<keyword evidence="3" id="KW-1185">Reference proteome</keyword>
<evidence type="ECO:0000313" key="2">
    <source>
        <dbReference type="EMBL" id="RIX53643.1"/>
    </source>
</evidence>
<dbReference type="OrthoDB" id="9799122at2"/>
<accession>A0A3A1V4U9</accession>
<dbReference type="InterPro" id="IPR001853">
    <property type="entry name" value="DSBA-like_thioredoxin_dom"/>
</dbReference>
<gene>
    <name evidence="2" type="ORF">D3P08_09455</name>
</gene>
<evidence type="ECO:0000313" key="3">
    <source>
        <dbReference type="Proteomes" id="UP000266482"/>
    </source>
</evidence>